<dbReference type="EMBL" id="CCNB01000007">
    <property type="protein sequence ID" value="CDX32078.1"/>
    <property type="molecule type" value="Genomic_DNA"/>
</dbReference>
<dbReference type="Proteomes" id="UP000046373">
    <property type="component" value="Unassembled WGS sequence"/>
</dbReference>
<sequence>MSGVVKAATDRTEAPEALRFGSGLVAEIATGSHIQGTTHVTSGSGGVKPMETLKWLNRANGLSNG</sequence>
<protein>
    <submittedName>
        <fullName evidence="1">Uncharacterized protein</fullName>
    </submittedName>
</protein>
<proteinExistence type="predicted"/>
<reference evidence="1 2" key="1">
    <citation type="submission" date="2014-08" db="EMBL/GenBank/DDBJ databases">
        <authorList>
            <person name="Moulin Lionel"/>
        </authorList>
    </citation>
    <scope>NUCLEOTIDE SEQUENCE [LARGE SCALE GENOMIC DNA]</scope>
</reference>
<organism evidence="1 2">
    <name type="scientific">Mesorhizobium plurifarium</name>
    <dbReference type="NCBI Taxonomy" id="69974"/>
    <lineage>
        <taxon>Bacteria</taxon>
        <taxon>Pseudomonadati</taxon>
        <taxon>Pseudomonadota</taxon>
        <taxon>Alphaproteobacteria</taxon>
        <taxon>Hyphomicrobiales</taxon>
        <taxon>Phyllobacteriaceae</taxon>
        <taxon>Mesorhizobium</taxon>
    </lineage>
</organism>
<evidence type="ECO:0000313" key="1">
    <source>
        <dbReference type="EMBL" id="CDX32078.1"/>
    </source>
</evidence>
<evidence type="ECO:0000313" key="2">
    <source>
        <dbReference type="Proteomes" id="UP000046373"/>
    </source>
</evidence>
<accession>A0A090EMF2</accession>
<dbReference type="AlphaFoldDB" id="A0A090EMF2"/>
<name>A0A090EMF2_MESPL</name>
<gene>
    <name evidence="1" type="ORF">MPLDJ20_150027</name>
</gene>